<reference evidence="1 2" key="1">
    <citation type="journal article" date="2023" name="Sci. Data">
        <title>Genome assembly of the Korean intertidal mud-creeper Batillaria attramentaria.</title>
        <authorList>
            <person name="Patra A.K."/>
            <person name="Ho P.T."/>
            <person name="Jun S."/>
            <person name="Lee S.J."/>
            <person name="Kim Y."/>
            <person name="Won Y.J."/>
        </authorList>
    </citation>
    <scope>NUCLEOTIDE SEQUENCE [LARGE SCALE GENOMIC DNA]</scope>
    <source>
        <strain evidence="1">Wonlab-2016</strain>
    </source>
</reference>
<organism evidence="1 2">
    <name type="scientific">Batillaria attramentaria</name>
    <dbReference type="NCBI Taxonomy" id="370345"/>
    <lineage>
        <taxon>Eukaryota</taxon>
        <taxon>Metazoa</taxon>
        <taxon>Spiralia</taxon>
        <taxon>Lophotrochozoa</taxon>
        <taxon>Mollusca</taxon>
        <taxon>Gastropoda</taxon>
        <taxon>Caenogastropoda</taxon>
        <taxon>Sorbeoconcha</taxon>
        <taxon>Cerithioidea</taxon>
        <taxon>Batillariidae</taxon>
        <taxon>Batillaria</taxon>
    </lineage>
</organism>
<sequence length="125" mass="13882">MVMVTCLPASALQDREKWPGNTTAELRFSFDMTSISTSRPRCDLDAGYSESFQEQSQVIAGDVDEKELHASTPTTPPRPQLEVVYESPRKGVRAPIKERKGSNEAFITLTYSDALVVLQKFLISA</sequence>
<dbReference type="AlphaFoldDB" id="A0ABD0M456"/>
<keyword evidence="2" id="KW-1185">Reference proteome</keyword>
<gene>
    <name evidence="1" type="ORF">BaRGS_00002861</name>
</gene>
<name>A0ABD0M456_9CAEN</name>
<dbReference type="EMBL" id="JACVVK020000008">
    <property type="protein sequence ID" value="KAK7506139.1"/>
    <property type="molecule type" value="Genomic_DNA"/>
</dbReference>
<accession>A0ABD0M456</accession>
<comment type="caution">
    <text evidence="1">The sequence shown here is derived from an EMBL/GenBank/DDBJ whole genome shotgun (WGS) entry which is preliminary data.</text>
</comment>
<protein>
    <submittedName>
        <fullName evidence="1">Uncharacterized protein</fullName>
    </submittedName>
</protein>
<evidence type="ECO:0000313" key="1">
    <source>
        <dbReference type="EMBL" id="KAK7506139.1"/>
    </source>
</evidence>
<proteinExistence type="predicted"/>
<evidence type="ECO:0000313" key="2">
    <source>
        <dbReference type="Proteomes" id="UP001519460"/>
    </source>
</evidence>
<dbReference type="Proteomes" id="UP001519460">
    <property type="component" value="Unassembled WGS sequence"/>
</dbReference>